<gene>
    <name evidence="1" type="ORF">AN215_18540</name>
</gene>
<proteinExistence type="predicted"/>
<dbReference type="AlphaFoldDB" id="A0A1E7JKK2"/>
<accession>A0A1E7JKK2</accession>
<dbReference type="InterPro" id="IPR004220">
    <property type="entry name" value="5-COMe_2-OHmuconate_Isoase"/>
</dbReference>
<dbReference type="EMBL" id="LJGT01000040">
    <property type="protein sequence ID" value="OEU88166.1"/>
    <property type="molecule type" value="Genomic_DNA"/>
</dbReference>
<reference evidence="1 2" key="1">
    <citation type="journal article" date="2016" name="Front. Microbiol.">
        <title>Comparative Genomics Analysis of Streptomyces Species Reveals Their Adaptation to the Marine Environment and Their Diversity at the Genomic Level.</title>
        <authorList>
            <person name="Tian X."/>
            <person name="Zhang Z."/>
            <person name="Yang T."/>
            <person name="Chen M."/>
            <person name="Li J."/>
            <person name="Chen F."/>
            <person name="Yang J."/>
            <person name="Li W."/>
            <person name="Zhang B."/>
            <person name="Zhang Z."/>
            <person name="Wu J."/>
            <person name="Zhang C."/>
            <person name="Long L."/>
            <person name="Xiao J."/>
        </authorList>
    </citation>
    <scope>NUCLEOTIDE SEQUENCE [LARGE SCALE GENOMIC DNA]</scope>
    <source>
        <strain evidence="1 2">SCSIO 10390</strain>
    </source>
</reference>
<dbReference type="OrthoDB" id="7203947at2"/>
<evidence type="ECO:0000313" key="1">
    <source>
        <dbReference type="EMBL" id="OEU88166.1"/>
    </source>
</evidence>
<dbReference type="InterPro" id="IPR014347">
    <property type="entry name" value="Tautomerase/MIF_sf"/>
</dbReference>
<organism evidence="1 2">
    <name type="scientific">Streptomyces abyssalis</name>
    <dbReference type="NCBI Taxonomy" id="933944"/>
    <lineage>
        <taxon>Bacteria</taxon>
        <taxon>Bacillati</taxon>
        <taxon>Actinomycetota</taxon>
        <taxon>Actinomycetes</taxon>
        <taxon>Kitasatosporales</taxon>
        <taxon>Streptomycetaceae</taxon>
        <taxon>Streptomyces</taxon>
    </lineage>
</organism>
<keyword evidence="1" id="KW-0413">Isomerase</keyword>
<dbReference type="STRING" id="933944.AN215_18540"/>
<dbReference type="Pfam" id="PF02962">
    <property type="entry name" value="CHMI"/>
    <property type="match status" value="1"/>
</dbReference>
<dbReference type="SUPFAM" id="SSF55331">
    <property type="entry name" value="Tautomerase/MIF"/>
    <property type="match status" value="1"/>
</dbReference>
<evidence type="ECO:0000313" key="2">
    <source>
        <dbReference type="Proteomes" id="UP000176087"/>
    </source>
</evidence>
<name>A0A1E7JKK2_9ACTN</name>
<keyword evidence="2" id="KW-1185">Reference proteome</keyword>
<comment type="caution">
    <text evidence="1">The sequence shown here is derived from an EMBL/GenBank/DDBJ whole genome shotgun (WGS) entry which is preliminary data.</text>
</comment>
<dbReference type="PATRIC" id="fig|933944.5.peg.3031"/>
<protein>
    <submittedName>
        <fullName evidence="1">Isomerase</fullName>
    </submittedName>
</protein>
<sequence>MPHITVDYSDALADTFDRRGFGLALHPLLARTVVGSVTGCKTRFRQIEECVIADGTDEVALLHVEVALLSGRTPEAKAELSRAVLGLARDHVKPTPGVTLHTSVDVCDLSRGSFASHTEEDHA</sequence>
<dbReference type="RefSeq" id="WP_070011824.1">
    <property type="nucleotide sequence ID" value="NZ_LJGS01000041.1"/>
</dbReference>
<dbReference type="PANTHER" id="PTHR37950">
    <property type="entry name" value="4-HYDROXYPHENYLACETATE CATABOLISM PROTEIN"/>
    <property type="match status" value="1"/>
</dbReference>
<dbReference type="Gene3D" id="3.30.429.10">
    <property type="entry name" value="Macrophage Migration Inhibitory Factor"/>
    <property type="match status" value="1"/>
</dbReference>
<dbReference type="GO" id="GO:0008704">
    <property type="term" value="F:5-carboxymethyl-2-hydroxymuconate delta-isomerase activity"/>
    <property type="evidence" value="ECO:0007669"/>
    <property type="project" value="InterPro"/>
</dbReference>
<dbReference type="PANTHER" id="PTHR37950:SF1">
    <property type="entry name" value="4-HYDROXYPHENYLACETATE CATABOLISM PROTEIN"/>
    <property type="match status" value="1"/>
</dbReference>
<dbReference type="Proteomes" id="UP000176087">
    <property type="component" value="Unassembled WGS sequence"/>
</dbReference>